<dbReference type="EMBL" id="WWEO01000045">
    <property type="protein sequence ID" value="NCD72314.1"/>
    <property type="molecule type" value="Genomic_DNA"/>
</dbReference>
<keyword evidence="3" id="KW-1185">Reference proteome</keyword>
<evidence type="ECO:0000313" key="2">
    <source>
        <dbReference type="EMBL" id="NCD72314.1"/>
    </source>
</evidence>
<feature type="transmembrane region" description="Helical" evidence="1">
    <location>
        <begin position="117"/>
        <end position="138"/>
    </location>
</feature>
<name>A0A965ZLU3_9SPHI</name>
<dbReference type="RefSeq" id="WP_166588263.1">
    <property type="nucleotide sequence ID" value="NZ_WWEO01000045.1"/>
</dbReference>
<feature type="transmembrane region" description="Helical" evidence="1">
    <location>
        <begin position="34"/>
        <end position="52"/>
    </location>
</feature>
<protein>
    <recommendedName>
        <fullName evidence="4">Glycerophosphoryl diester phosphodiesterase membrane domain-containing protein</fullName>
    </recommendedName>
</protein>
<feature type="transmembrane region" description="Helical" evidence="1">
    <location>
        <begin position="210"/>
        <end position="229"/>
    </location>
</feature>
<reference evidence="2" key="2">
    <citation type="submission" date="2020-10" db="EMBL/GenBank/DDBJ databases">
        <title>Mucilaginibacter sp. nov., isolated from soil.</title>
        <authorList>
            <person name="Jeon C.O."/>
        </authorList>
    </citation>
    <scope>NUCLEOTIDE SEQUENCE</scope>
    <source>
        <strain evidence="2">R11</strain>
    </source>
</reference>
<feature type="transmembrane region" description="Helical" evidence="1">
    <location>
        <begin position="180"/>
        <end position="204"/>
    </location>
</feature>
<keyword evidence="1" id="KW-0472">Membrane</keyword>
<dbReference type="AlphaFoldDB" id="A0A965ZLU3"/>
<keyword evidence="1" id="KW-1133">Transmembrane helix</keyword>
<evidence type="ECO:0008006" key="4">
    <source>
        <dbReference type="Google" id="ProtNLM"/>
    </source>
</evidence>
<evidence type="ECO:0000313" key="3">
    <source>
        <dbReference type="Proteomes" id="UP000638732"/>
    </source>
</evidence>
<feature type="transmembrane region" description="Helical" evidence="1">
    <location>
        <begin position="72"/>
        <end position="97"/>
    </location>
</feature>
<accession>A0A965ZLU3</accession>
<dbReference type="Proteomes" id="UP000638732">
    <property type="component" value="Unassembled WGS sequence"/>
</dbReference>
<organism evidence="2 3">
    <name type="scientific">Mucilaginibacter agri</name>
    <dbReference type="NCBI Taxonomy" id="2695265"/>
    <lineage>
        <taxon>Bacteria</taxon>
        <taxon>Pseudomonadati</taxon>
        <taxon>Bacteroidota</taxon>
        <taxon>Sphingobacteriia</taxon>
        <taxon>Sphingobacteriales</taxon>
        <taxon>Sphingobacteriaceae</taxon>
        <taxon>Mucilaginibacter</taxon>
    </lineage>
</organism>
<feature type="transmembrane region" description="Helical" evidence="1">
    <location>
        <begin position="144"/>
        <end position="168"/>
    </location>
</feature>
<gene>
    <name evidence="2" type="ORF">GSY63_23320</name>
</gene>
<keyword evidence="1" id="KW-0812">Transmembrane</keyword>
<evidence type="ECO:0000256" key="1">
    <source>
        <dbReference type="SAM" id="Phobius"/>
    </source>
</evidence>
<comment type="caution">
    <text evidence="2">The sequence shown here is derived from an EMBL/GenBank/DDBJ whole genome shotgun (WGS) entry which is preliminary data.</text>
</comment>
<proteinExistence type="predicted"/>
<reference evidence="2" key="1">
    <citation type="submission" date="2020-01" db="EMBL/GenBank/DDBJ databases">
        <authorList>
            <person name="Seo Y.L."/>
        </authorList>
    </citation>
    <scope>NUCLEOTIDE SEQUENCE</scope>
    <source>
        <strain evidence="2">R11</strain>
    </source>
</reference>
<feature type="transmembrane region" description="Helical" evidence="1">
    <location>
        <begin position="236"/>
        <end position="252"/>
    </location>
</feature>
<sequence>MQSKIELNKIRNLDEIVSDTIIFFKQNFKPLLKAYFTICGAFLIAGLILAVINFFEMRVHMEEGTSIFTTTYFLSLLFGLINYTATILTTLSFITIYREKGNEAPTVEEVWSYFKFYFLKALWAIIAIVVISSIGSVFCLLPGIYLFTVLGLILPIIVVENTTFNYAISRSFQIIKKSWWRVFGSMLIISVVVLAAYTVLAIPVMLVAEIYALVTGISLTTFYLMPLAVVSSAAQFLYILPIIALALSYFSLTEQQDGTSLLNRIETFGVTDRNAGDNTTEEY</sequence>